<feature type="compositionally biased region" description="Polar residues" evidence="8">
    <location>
        <begin position="1022"/>
        <end position="1034"/>
    </location>
</feature>
<dbReference type="Gene3D" id="3.30.2090.10">
    <property type="entry name" value="Multidrug efflux transporter AcrB TolC docking domain, DN and DC subdomains"/>
    <property type="match status" value="2"/>
</dbReference>
<comment type="caution">
    <text evidence="10">The sequence shown here is derived from an EMBL/GenBank/DDBJ whole genome shotgun (WGS) entry which is preliminary data.</text>
</comment>
<proteinExistence type="predicted"/>
<organism evidence="10 11">
    <name type="scientific">Legionella lansingensis</name>
    <dbReference type="NCBI Taxonomy" id="45067"/>
    <lineage>
        <taxon>Bacteria</taxon>
        <taxon>Pseudomonadati</taxon>
        <taxon>Pseudomonadota</taxon>
        <taxon>Gammaproteobacteria</taxon>
        <taxon>Legionellales</taxon>
        <taxon>Legionellaceae</taxon>
        <taxon>Legionella</taxon>
    </lineage>
</organism>
<dbReference type="OrthoDB" id="9758297at2"/>
<feature type="transmembrane region" description="Helical" evidence="9">
    <location>
        <begin position="333"/>
        <end position="352"/>
    </location>
</feature>
<dbReference type="Gene3D" id="3.30.70.1440">
    <property type="entry name" value="Multidrug efflux transporter AcrB pore domain"/>
    <property type="match status" value="1"/>
</dbReference>
<evidence type="ECO:0000313" key="11">
    <source>
        <dbReference type="Proteomes" id="UP000054869"/>
    </source>
</evidence>
<dbReference type="GO" id="GO:0042910">
    <property type="term" value="F:xenobiotic transmembrane transporter activity"/>
    <property type="evidence" value="ECO:0007669"/>
    <property type="project" value="TreeGrafter"/>
</dbReference>
<evidence type="ECO:0000256" key="3">
    <source>
        <dbReference type="ARBA" id="ARBA00022475"/>
    </source>
</evidence>
<feature type="transmembrane region" description="Helical" evidence="9">
    <location>
        <begin position="896"/>
        <end position="920"/>
    </location>
</feature>
<dbReference type="AlphaFoldDB" id="A0A0W0VFC3"/>
<dbReference type="GO" id="GO:0005886">
    <property type="term" value="C:plasma membrane"/>
    <property type="evidence" value="ECO:0007669"/>
    <property type="project" value="UniProtKB-SubCell"/>
</dbReference>
<dbReference type="eggNOG" id="COG0841">
    <property type="taxonomic scope" value="Bacteria"/>
</dbReference>
<feature type="transmembrane region" description="Helical" evidence="9">
    <location>
        <begin position="430"/>
        <end position="450"/>
    </location>
</feature>
<dbReference type="InterPro" id="IPR001036">
    <property type="entry name" value="Acrflvin-R"/>
</dbReference>
<dbReference type="FunFam" id="1.20.1640.10:FF:000001">
    <property type="entry name" value="Efflux pump membrane transporter"/>
    <property type="match status" value="1"/>
</dbReference>
<protein>
    <submittedName>
        <fullName evidence="10">Multidrug efflux transporter</fullName>
    </submittedName>
</protein>
<feature type="transmembrane region" description="Helical" evidence="9">
    <location>
        <begin position="385"/>
        <end position="409"/>
    </location>
</feature>
<dbReference type="STRING" id="45067.Llan_2447"/>
<reference evidence="10 11" key="1">
    <citation type="submission" date="2015-11" db="EMBL/GenBank/DDBJ databases">
        <title>Genomic analysis of 38 Legionella species identifies large and diverse effector repertoires.</title>
        <authorList>
            <person name="Burstein D."/>
            <person name="Amaro F."/>
            <person name="Zusman T."/>
            <person name="Lifshitz Z."/>
            <person name="Cohen O."/>
            <person name="Gilbert J.A."/>
            <person name="Pupko T."/>
            <person name="Shuman H.A."/>
            <person name="Segal G."/>
        </authorList>
    </citation>
    <scope>NUCLEOTIDE SEQUENCE [LARGE SCALE GENOMIC DNA]</scope>
    <source>
        <strain evidence="10 11">ATCC 49751</strain>
    </source>
</reference>
<feature type="region of interest" description="Disordered" evidence="8">
    <location>
        <begin position="1011"/>
        <end position="1034"/>
    </location>
</feature>
<dbReference type="PANTHER" id="PTHR32063:SF28">
    <property type="entry name" value="BLR2861 PROTEIN"/>
    <property type="match status" value="1"/>
</dbReference>
<keyword evidence="11" id="KW-1185">Reference proteome</keyword>
<dbReference type="PATRIC" id="fig|45067.4.peg.2569"/>
<keyword evidence="3" id="KW-1003">Cell membrane</keyword>
<evidence type="ECO:0000256" key="2">
    <source>
        <dbReference type="ARBA" id="ARBA00022448"/>
    </source>
</evidence>
<dbReference type="SUPFAM" id="SSF82693">
    <property type="entry name" value="Multidrug efflux transporter AcrB pore domain, PN1, PN2, PC1 and PC2 subdomains"/>
    <property type="match status" value="3"/>
</dbReference>
<feature type="transmembrane region" description="Helical" evidence="9">
    <location>
        <begin position="974"/>
        <end position="1000"/>
    </location>
</feature>
<sequence length="1034" mass="113217">MKFTDIFIKRPVLATVISLLIFLFGLTSILTMQIRQYPRMDNTVITVTTAYPGADANLIAGFITTPLEAAVASAEGIDYMTSTSTQSVSTITLNIKLNFDPQVAFTDVMSKVQQTLNQLPPEAQQPVIVKSSDVSTPLMYISLDSTQMTPQQITDYAIRVVQPQLQTVDGVAKAEILGGATYSMRIFLDPIKMAALGVSPSDVSNVLARNNFLTAAGGTKGEYVAINMTAKTDLNNVEEFEQLIVRSSKNSIIRLRDIAKVELGSQDYNTSVRFDGKKAVFIAITPTPTANPLTVISNVRKIMPSIQHEFPPSLKGTIVYDATDFIRASIKEVVQTIIEAALIVVVVIFLFLGSIRSVAIPVVTIPLSLIGVCTFMLFLGYSINLLTLLAFVLAIGLVVDDAIVVVENVHRHIEEGKTPLQAALIGAREIATPVIAMTITLAAVYAPIGFMGGLTGALFKEFAFTLASAVIISGIIALTLTPMMCSKILTSDTSSGRFVHFLDRKFDALRDRYQRALHSLLDTRSIILIFAAAVLLMLPYLYLHTPEETAPEEDQGFFFVVGTAPQYATINYIEAFTKPFDEIYKSFPEAEHYFTVNMSSPVSGMVLKAWDKRDKTQFQLKEPLQQKLDEVTGLKSFAVIPPPLPGGGEGTPIQFVIKTTNDFQTLFEVSNQLLDKAQKSGLFIYLDNSLKFNQPEMEFQINRSKASDLGLDMQAIGSSLTSALSGNYVNYFNLQGRSYEVIPQLDRRYRLSPDQLGKIYVRSTDGKMVPLSTVVTAKEKVQPNAVTHFQQLNAATIQGVMMPGVTLGQGLAFLKDQAKDVLPKGFTFDYGGQSRQFIQEGSALILAFFMAIIVIFLVLSAQYESFRDPLIILISVPMSICGALIPLNLGAASINIYTQVGLITLIGLISKHGILIVDFANQLQREKQLDRRAAVEEAAGIRLRPILMTTAAMVFGVIPLLVATGAGAVSRFDIGLVIAMGLLVGTGFTLFVVPTMYTYLAADHRHDYDKEKKASMEESTSDFHQSQPKTQQVI</sequence>
<dbReference type="Pfam" id="PF00873">
    <property type="entry name" value="ACR_tran"/>
    <property type="match status" value="1"/>
</dbReference>
<feature type="transmembrane region" description="Helical" evidence="9">
    <location>
        <begin position="941"/>
        <end position="962"/>
    </location>
</feature>
<keyword evidence="6 9" id="KW-1133">Transmembrane helix</keyword>
<feature type="transmembrane region" description="Helical" evidence="9">
    <location>
        <begin position="870"/>
        <end position="890"/>
    </location>
</feature>
<dbReference type="InterPro" id="IPR027463">
    <property type="entry name" value="AcrB_DN_DC_subdom"/>
</dbReference>
<feature type="transmembrane region" description="Helical" evidence="9">
    <location>
        <begin position="12"/>
        <end position="32"/>
    </location>
</feature>
<evidence type="ECO:0000256" key="4">
    <source>
        <dbReference type="ARBA" id="ARBA00022519"/>
    </source>
</evidence>
<feature type="transmembrane region" description="Helical" evidence="9">
    <location>
        <begin position="462"/>
        <end position="481"/>
    </location>
</feature>
<dbReference type="RefSeq" id="WP_028373878.1">
    <property type="nucleotide sequence ID" value="NZ_CAAAJD010000032.1"/>
</dbReference>
<evidence type="ECO:0000256" key="8">
    <source>
        <dbReference type="SAM" id="MobiDB-lite"/>
    </source>
</evidence>
<evidence type="ECO:0000313" key="10">
    <source>
        <dbReference type="EMBL" id="KTD18844.1"/>
    </source>
</evidence>
<feature type="transmembrane region" description="Helical" evidence="9">
    <location>
        <begin position="843"/>
        <end position="863"/>
    </location>
</feature>
<keyword evidence="2" id="KW-0813">Transport</keyword>
<dbReference type="Gene3D" id="3.30.70.1430">
    <property type="entry name" value="Multidrug efflux transporter AcrB pore domain"/>
    <property type="match status" value="2"/>
</dbReference>
<name>A0A0W0VFC3_9GAMM</name>
<evidence type="ECO:0000256" key="9">
    <source>
        <dbReference type="SAM" id="Phobius"/>
    </source>
</evidence>
<feature type="transmembrane region" description="Helical" evidence="9">
    <location>
        <begin position="525"/>
        <end position="543"/>
    </location>
</feature>
<dbReference type="Gene3D" id="3.30.70.1320">
    <property type="entry name" value="Multidrug efflux transporter AcrB pore domain like"/>
    <property type="match status" value="1"/>
</dbReference>
<feature type="transmembrane region" description="Helical" evidence="9">
    <location>
        <begin position="359"/>
        <end position="379"/>
    </location>
</feature>
<keyword evidence="4" id="KW-0997">Cell inner membrane</keyword>
<dbReference type="EMBL" id="LNYI01000057">
    <property type="protein sequence ID" value="KTD18844.1"/>
    <property type="molecule type" value="Genomic_DNA"/>
</dbReference>
<evidence type="ECO:0000256" key="7">
    <source>
        <dbReference type="ARBA" id="ARBA00023136"/>
    </source>
</evidence>
<keyword evidence="7 9" id="KW-0472">Membrane</keyword>
<evidence type="ECO:0000256" key="5">
    <source>
        <dbReference type="ARBA" id="ARBA00022692"/>
    </source>
</evidence>
<dbReference type="SUPFAM" id="SSF82714">
    <property type="entry name" value="Multidrug efflux transporter AcrB TolC docking domain, DN and DC subdomains"/>
    <property type="match status" value="2"/>
</dbReference>
<dbReference type="PRINTS" id="PR00702">
    <property type="entry name" value="ACRIFLAVINRP"/>
</dbReference>
<comment type="subcellular location">
    <subcellularLocation>
        <location evidence="1">Cell inner membrane</location>
        <topology evidence="1">Multi-pass membrane protein</topology>
    </subcellularLocation>
</comment>
<accession>A0A0W0VFC3</accession>
<dbReference type="Gene3D" id="1.20.1640.10">
    <property type="entry name" value="Multidrug efflux transporter AcrB transmembrane domain"/>
    <property type="match status" value="2"/>
</dbReference>
<evidence type="ECO:0000256" key="1">
    <source>
        <dbReference type="ARBA" id="ARBA00004429"/>
    </source>
</evidence>
<evidence type="ECO:0000256" key="6">
    <source>
        <dbReference type="ARBA" id="ARBA00022989"/>
    </source>
</evidence>
<dbReference type="PANTHER" id="PTHR32063">
    <property type="match status" value="1"/>
</dbReference>
<keyword evidence="5 9" id="KW-0812">Transmembrane</keyword>
<gene>
    <name evidence="10" type="ORF">Llan_2447</name>
</gene>
<dbReference type="Proteomes" id="UP000054869">
    <property type="component" value="Unassembled WGS sequence"/>
</dbReference>
<dbReference type="SUPFAM" id="SSF82866">
    <property type="entry name" value="Multidrug efflux transporter AcrB transmembrane domain"/>
    <property type="match status" value="2"/>
</dbReference>